<dbReference type="Pfam" id="PF04616">
    <property type="entry name" value="Glyco_hydro_43"/>
    <property type="match status" value="1"/>
</dbReference>
<sequence length="412" mass="44675">MELTALLAEIGTRGVHDPTIIPDSRGYTMFSTDTMIDGQPTQGIQRRHSPDLIHWNYQDQALSGVPADAQDWSQAQGLWAPEVVSGRNEYRLYYAASTFGSRRSAIGLATAADLDAPFIPQGLVLTTEGGQDQRNALDPNVIQDGKRQWLCYGSFFAGIYLAELDPATGMLKKPDDPGVRIAARPRALNNGSIEGPFIYHSPLTGEYYLFVSYDSLAYSYNIRVGRAKQITGPYRDFQGHNLIADDPLTADQVGTKILGSRHFAGESAQLLAPGHCSVLDVGPKQYLVYHNRAVAGGPSFGLVSQLHWTVDGWPVVSPEPVYGAACSISVAQQSVVGDWDIVSLTASTDPIESQRVTLTAADVEQVGPEQFVLVGVGHGNVWQEYDWAIDQPRVVFSGITPQGWGVLGKKAG</sequence>
<dbReference type="SUPFAM" id="SSF75005">
    <property type="entry name" value="Arabinanase/levansucrase/invertase"/>
    <property type="match status" value="1"/>
</dbReference>
<keyword evidence="3 7" id="KW-0378">Hydrolase</keyword>
<dbReference type="GO" id="GO:0005975">
    <property type="term" value="P:carbohydrate metabolic process"/>
    <property type="evidence" value="ECO:0007669"/>
    <property type="project" value="InterPro"/>
</dbReference>
<comment type="similarity">
    <text evidence="2 7">Belongs to the glycosyl hydrolase 43 family.</text>
</comment>
<dbReference type="InterPro" id="IPR006710">
    <property type="entry name" value="Glyco_hydro_43"/>
</dbReference>
<dbReference type="OrthoDB" id="9801455at2"/>
<evidence type="ECO:0000256" key="7">
    <source>
        <dbReference type="RuleBase" id="RU361187"/>
    </source>
</evidence>
<dbReference type="Gene3D" id="2.115.10.20">
    <property type="entry name" value="Glycosyl hydrolase domain, family 43"/>
    <property type="match status" value="1"/>
</dbReference>
<dbReference type="InterPro" id="IPR050727">
    <property type="entry name" value="GH43_arabinanases"/>
</dbReference>
<feature type="active site" description="Proton acceptor" evidence="5">
    <location>
        <position position="17"/>
    </location>
</feature>
<dbReference type="AlphaFoldDB" id="A0A0R1XBW1"/>
<reference evidence="8 9" key="1">
    <citation type="journal article" date="2015" name="Genome Announc.">
        <title>Expanding the biotechnology potential of lactobacilli through comparative genomics of 213 strains and associated genera.</title>
        <authorList>
            <person name="Sun Z."/>
            <person name="Harris H.M."/>
            <person name="McCann A."/>
            <person name="Guo C."/>
            <person name="Argimon S."/>
            <person name="Zhang W."/>
            <person name="Yang X."/>
            <person name="Jeffery I.B."/>
            <person name="Cooney J.C."/>
            <person name="Kagawa T.F."/>
            <person name="Liu W."/>
            <person name="Song Y."/>
            <person name="Salvetti E."/>
            <person name="Wrobel A."/>
            <person name="Rasinkangas P."/>
            <person name="Parkhill J."/>
            <person name="Rea M.C."/>
            <person name="O'Sullivan O."/>
            <person name="Ritari J."/>
            <person name="Douillard F.P."/>
            <person name="Paul Ross R."/>
            <person name="Yang R."/>
            <person name="Briner A.E."/>
            <person name="Felis G.E."/>
            <person name="de Vos W.M."/>
            <person name="Barrangou R."/>
            <person name="Klaenhammer T.R."/>
            <person name="Caufield P.W."/>
            <person name="Cui Y."/>
            <person name="Zhang H."/>
            <person name="O'Toole P.W."/>
        </authorList>
    </citation>
    <scope>NUCLEOTIDE SEQUENCE [LARGE SCALE GENOMIC DNA]</scope>
    <source>
        <strain evidence="8 9">DSM 16991</strain>
    </source>
</reference>
<evidence type="ECO:0000313" key="8">
    <source>
        <dbReference type="EMBL" id="KRM27647.1"/>
    </source>
</evidence>
<dbReference type="CDD" id="cd08998">
    <property type="entry name" value="GH43_Arb43a-like"/>
    <property type="match status" value="1"/>
</dbReference>
<comment type="caution">
    <text evidence="8">The sequence shown here is derived from an EMBL/GenBank/DDBJ whole genome shotgun (WGS) entry which is preliminary data.</text>
</comment>
<evidence type="ECO:0000256" key="6">
    <source>
        <dbReference type="PIRSR" id="PIRSR606710-2"/>
    </source>
</evidence>
<accession>A0A0R1XBW1</accession>
<evidence type="ECO:0000256" key="4">
    <source>
        <dbReference type="ARBA" id="ARBA00023295"/>
    </source>
</evidence>
<dbReference type="InterPro" id="IPR023296">
    <property type="entry name" value="Glyco_hydro_beta-prop_sf"/>
</dbReference>
<evidence type="ECO:0000256" key="1">
    <source>
        <dbReference type="ARBA" id="ARBA00004834"/>
    </source>
</evidence>
<dbReference type="PANTHER" id="PTHR43301:SF3">
    <property type="entry name" value="ARABINAN ENDO-1,5-ALPHA-L-ARABINOSIDASE A-RELATED"/>
    <property type="match status" value="1"/>
</dbReference>
<comment type="pathway">
    <text evidence="1">Glycan metabolism; L-arabinan degradation.</text>
</comment>
<dbReference type="EMBL" id="AZFW01000044">
    <property type="protein sequence ID" value="KRM27647.1"/>
    <property type="molecule type" value="Genomic_DNA"/>
</dbReference>
<dbReference type="RefSeq" id="WP_051225141.1">
    <property type="nucleotide sequence ID" value="NZ_AUEH01000008.1"/>
</dbReference>
<dbReference type="GO" id="GO:0004553">
    <property type="term" value="F:hydrolase activity, hydrolyzing O-glycosyl compounds"/>
    <property type="evidence" value="ECO:0007669"/>
    <property type="project" value="InterPro"/>
</dbReference>
<dbReference type="PANTHER" id="PTHR43301">
    <property type="entry name" value="ARABINAN ENDO-1,5-ALPHA-L-ARABINOSIDASE"/>
    <property type="match status" value="1"/>
</dbReference>
<evidence type="ECO:0000256" key="5">
    <source>
        <dbReference type="PIRSR" id="PIRSR606710-1"/>
    </source>
</evidence>
<evidence type="ECO:0000256" key="2">
    <source>
        <dbReference type="ARBA" id="ARBA00009865"/>
    </source>
</evidence>
<evidence type="ECO:0000313" key="9">
    <source>
        <dbReference type="Proteomes" id="UP000050949"/>
    </source>
</evidence>
<dbReference type="Proteomes" id="UP000050949">
    <property type="component" value="Unassembled WGS sequence"/>
</dbReference>
<evidence type="ECO:0000256" key="3">
    <source>
        <dbReference type="ARBA" id="ARBA00022801"/>
    </source>
</evidence>
<protein>
    <recommendedName>
        <fullName evidence="10">Arabinan endo-1,5-alpha-L-arabinosidase</fullName>
    </recommendedName>
</protein>
<name>A0A0R1XBW1_9LACO</name>
<feature type="active site" description="Proton donor" evidence="5">
    <location>
        <position position="194"/>
    </location>
</feature>
<dbReference type="eggNOG" id="COG3507">
    <property type="taxonomic scope" value="Bacteria"/>
</dbReference>
<evidence type="ECO:0008006" key="10">
    <source>
        <dbReference type="Google" id="ProtNLM"/>
    </source>
</evidence>
<proteinExistence type="inferred from homology"/>
<gene>
    <name evidence="8" type="ORF">FC91_GL002405</name>
</gene>
<dbReference type="PATRIC" id="fig|1122147.4.peg.2484"/>
<feature type="site" description="Important for catalytic activity, responsible for pKa modulation of the active site Glu and correct orientation of both the proton donor and substrate" evidence="6">
    <location>
        <position position="138"/>
    </location>
</feature>
<keyword evidence="4 7" id="KW-0326">Glycosidase</keyword>
<organism evidence="8 9">
    <name type="scientific">Schleiferilactobacillus harbinensis DSM 16991</name>
    <dbReference type="NCBI Taxonomy" id="1122147"/>
    <lineage>
        <taxon>Bacteria</taxon>
        <taxon>Bacillati</taxon>
        <taxon>Bacillota</taxon>
        <taxon>Bacilli</taxon>
        <taxon>Lactobacillales</taxon>
        <taxon>Lactobacillaceae</taxon>
        <taxon>Schleiferilactobacillus</taxon>
    </lineage>
</organism>